<comment type="caution">
    <text evidence="2">The sequence shown here is derived from an EMBL/GenBank/DDBJ whole genome shotgun (WGS) entry which is preliminary data.</text>
</comment>
<dbReference type="EMBL" id="JBHSWU010000005">
    <property type="protein sequence ID" value="MFC6723142.1"/>
    <property type="molecule type" value="Genomic_DNA"/>
</dbReference>
<accession>A0ABD5RWL2</accession>
<evidence type="ECO:0000256" key="1">
    <source>
        <dbReference type="SAM" id="Phobius"/>
    </source>
</evidence>
<keyword evidence="1" id="KW-0472">Membrane</keyword>
<evidence type="ECO:0000313" key="2">
    <source>
        <dbReference type="EMBL" id="MFC6723142.1"/>
    </source>
</evidence>
<name>A0ABD5RWL2_9EURY</name>
<feature type="transmembrane region" description="Helical" evidence="1">
    <location>
        <begin position="59"/>
        <end position="76"/>
    </location>
</feature>
<dbReference type="Proteomes" id="UP001596328">
    <property type="component" value="Unassembled WGS sequence"/>
</dbReference>
<keyword evidence="3" id="KW-1185">Reference proteome</keyword>
<keyword evidence="1" id="KW-0812">Transmembrane</keyword>
<evidence type="ECO:0000313" key="3">
    <source>
        <dbReference type="Proteomes" id="UP001596328"/>
    </source>
</evidence>
<keyword evidence="1" id="KW-1133">Transmembrane helix</keyword>
<organism evidence="2 3">
    <name type="scientific">Halobium palmae</name>
    <dbReference type="NCBI Taxonomy" id="1776492"/>
    <lineage>
        <taxon>Archaea</taxon>
        <taxon>Methanobacteriati</taxon>
        <taxon>Methanobacteriota</taxon>
        <taxon>Stenosarchaea group</taxon>
        <taxon>Halobacteria</taxon>
        <taxon>Halobacteriales</taxon>
        <taxon>Haloferacaceae</taxon>
        <taxon>Halobium</taxon>
    </lineage>
</organism>
<proteinExistence type="predicted"/>
<reference evidence="2 3" key="1">
    <citation type="journal article" date="2019" name="Int. J. Syst. Evol. Microbiol.">
        <title>The Global Catalogue of Microorganisms (GCM) 10K type strain sequencing project: providing services to taxonomists for standard genome sequencing and annotation.</title>
        <authorList>
            <consortium name="The Broad Institute Genomics Platform"/>
            <consortium name="The Broad Institute Genome Sequencing Center for Infectious Disease"/>
            <person name="Wu L."/>
            <person name="Ma J."/>
        </authorList>
    </citation>
    <scope>NUCLEOTIDE SEQUENCE [LARGE SCALE GENOMIC DNA]</scope>
    <source>
        <strain evidence="2 3">NBRC 111368</strain>
    </source>
</reference>
<protein>
    <submittedName>
        <fullName evidence="2">Uncharacterized protein</fullName>
    </submittedName>
</protein>
<feature type="transmembrane region" description="Helical" evidence="1">
    <location>
        <begin position="32"/>
        <end position="53"/>
    </location>
</feature>
<sequence>MGERRTVVREYEIVDDGADTSLSGWVKQWLKFFGGILTIIFAGLVMLVAIEVFFDPSPVFVLAWLVGIVLVGRVFGKLTGVL</sequence>
<gene>
    <name evidence="2" type="ORF">ACFQE1_01790</name>
</gene>
<dbReference type="AlphaFoldDB" id="A0ABD5RWL2"/>